<dbReference type="PANTHER" id="PTHR46082:SF6">
    <property type="entry name" value="AAA+ ATPASE DOMAIN-CONTAINING PROTEIN-RELATED"/>
    <property type="match status" value="1"/>
</dbReference>
<dbReference type="Pfam" id="PF25000">
    <property type="entry name" value="DUF7779"/>
    <property type="match status" value="1"/>
</dbReference>
<dbReference type="BioCyc" id="SESP1179773:BN6_RS42735-MONOMER"/>
<evidence type="ECO:0000313" key="4">
    <source>
        <dbReference type="Proteomes" id="UP000006281"/>
    </source>
</evidence>
<evidence type="ECO:0000259" key="2">
    <source>
        <dbReference type="Pfam" id="PF25000"/>
    </source>
</evidence>
<dbReference type="PATRIC" id="fig|1179773.3.peg.7607"/>
<dbReference type="RefSeq" id="WP_015104868.1">
    <property type="nucleotide sequence ID" value="NC_019673.1"/>
</dbReference>
<dbReference type="InterPro" id="IPR027417">
    <property type="entry name" value="P-loop_NTPase"/>
</dbReference>
<dbReference type="eggNOG" id="COG3903">
    <property type="taxonomic scope" value="Bacteria"/>
</dbReference>
<dbReference type="KEGG" id="sesp:BN6_75330"/>
<dbReference type="Pfam" id="PF13424">
    <property type="entry name" value="TPR_12"/>
    <property type="match status" value="3"/>
</dbReference>
<dbReference type="SUPFAM" id="SSF52540">
    <property type="entry name" value="P-loop containing nucleoside triphosphate hydrolases"/>
    <property type="match status" value="1"/>
</dbReference>
<evidence type="ECO:0000313" key="3">
    <source>
        <dbReference type="EMBL" id="CCH34758.1"/>
    </source>
</evidence>
<name>K0KDZ3_SACES</name>
<feature type="domain" description="DUF7779" evidence="2">
    <location>
        <begin position="767"/>
        <end position="851"/>
    </location>
</feature>
<dbReference type="SUPFAM" id="SSF48452">
    <property type="entry name" value="TPR-like"/>
    <property type="match status" value="2"/>
</dbReference>
<dbReference type="eggNOG" id="COG0457">
    <property type="taxonomic scope" value="Bacteria"/>
</dbReference>
<reference evidence="3 4" key="1">
    <citation type="journal article" date="2012" name="BMC Genomics">
        <title>Complete genome sequence of Saccharothrix espanaensis DSM 44229T and comparison to the other completely sequenced Pseudonocardiaceae.</title>
        <authorList>
            <person name="Strobel T."/>
            <person name="Al-Dilaimi A."/>
            <person name="Blom J."/>
            <person name="Gessner A."/>
            <person name="Kalinowski J."/>
            <person name="Luzhetska M."/>
            <person name="Puhler A."/>
            <person name="Szczepanowski R."/>
            <person name="Bechthold A."/>
            <person name="Ruckert C."/>
        </authorList>
    </citation>
    <scope>NUCLEOTIDE SEQUENCE [LARGE SCALE GENOMIC DNA]</scope>
    <source>
        <strain evidence="4">ATCC 51144 / DSM 44229 / JCM 9112 / NBRC 15066 / NRRL 15764</strain>
    </source>
</reference>
<dbReference type="InterPro" id="IPR047738">
    <property type="entry name" value="SAV_2336-like_N"/>
</dbReference>
<evidence type="ECO:0000256" key="1">
    <source>
        <dbReference type="SAM" id="MobiDB-lite"/>
    </source>
</evidence>
<feature type="compositionally biased region" description="Low complexity" evidence="1">
    <location>
        <begin position="519"/>
        <end position="534"/>
    </location>
</feature>
<keyword evidence="4" id="KW-1185">Reference proteome</keyword>
<proteinExistence type="predicted"/>
<organism evidence="3 4">
    <name type="scientific">Saccharothrix espanaensis (strain ATCC 51144 / DSM 44229 / JCM 9112 / NBRC 15066 / NRRL 15764)</name>
    <dbReference type="NCBI Taxonomy" id="1179773"/>
    <lineage>
        <taxon>Bacteria</taxon>
        <taxon>Bacillati</taxon>
        <taxon>Actinomycetota</taxon>
        <taxon>Actinomycetes</taxon>
        <taxon>Pseudonocardiales</taxon>
        <taxon>Pseudonocardiaceae</taxon>
        <taxon>Saccharothrix</taxon>
    </lineage>
</organism>
<accession>K0KDZ3</accession>
<dbReference type="InterPro" id="IPR011990">
    <property type="entry name" value="TPR-like_helical_dom_sf"/>
</dbReference>
<dbReference type="Pfam" id="PF13374">
    <property type="entry name" value="TPR_10"/>
    <property type="match status" value="2"/>
</dbReference>
<dbReference type="Proteomes" id="UP000006281">
    <property type="component" value="Chromosome"/>
</dbReference>
<dbReference type="InterPro" id="IPR053137">
    <property type="entry name" value="NLR-like"/>
</dbReference>
<gene>
    <name evidence="3" type="ordered locus">BN6_75330</name>
</gene>
<dbReference type="NCBIfam" id="NF040586">
    <property type="entry name" value="FxSxx_TPR"/>
    <property type="match status" value="1"/>
</dbReference>
<dbReference type="NCBIfam" id="NF041121">
    <property type="entry name" value="SAV_2336_NTERM"/>
    <property type="match status" value="1"/>
</dbReference>
<sequence length="1335" mass="144830">MIHDFVEFVRASNPDVTGEELADALWLAGFLPGTPARPAGGGPRPPGAVRPTRPATSAGPARQPPPLPPADTRQAALRIGPPRSSPLTDAPEPVRTRSPAVPALADVPAISRALRLLQRKVPVAEAVELDEDATVDRLADTGLWIPRLKPGLERWLDLSLVVDDSASMVVWGRTVAEFRAVLGRLGAFRDIRTWRFDSDADRGERVVVRGADGSAAHQPREFVDPTGRRLVLVVSDCVGDGWGNGAVAATLAQWANAGPVAVVQVLPQRLWDDCGPDFVRVRLRGRGPGTPNHRLVVRTADPDDDVADPGVPVPVLELEPRWLGGWAAMVADAGTRWFTGTALFTNRMDRPAEPAEEPPTADERLRRFRLRSSTVAYRLAVYLACAPLSLPVMRLVQHAMLPTSRPAHLAEVFLSGLLRSAGVAHESSGTDDLRFDFQPGVRAELMSELTRHEALQVLAKVSEFVAHRLGSPFDFRALLTDGAGAEVDALGPPFAKVAREVLHRLGGRYAEAAKRLRVAGPATPTRRPAASGTAEATVPPRNPAFTGRDELLARLRDSLAEDAPLVLVGASGMGKTQIAVEYAHRFRDDYDLVWWISADDPALIRAGLVDLGARLGLPESADAQRTVQSVLEVLRTTGRWLLVFDDPGPPAVLRGLLPTGGHVLVTSRLSEWAAHGRVLSVRELTRPESVALLRAPAPRLTPAEADRVAAALRDHPLALRHAGAWLAETPVPVGEYLGLLARWGEGAQRAYTPWAPWAVAIVSLRADRPDAAALLDLCAHFAPAAIPVDVLAAGRDRPGPLGDLLGDPERLRDAVDHLSRIALVRGDHERGRIEVHGLVQETVRLLLSREQRELSLADAQAVLGAANPEEPDERHNWPRYRELSPHIAAARLLESPDPAARSLVLDHVRHLFAIGDYEGSQALGQSTVELWRARWGTDDESTLSACRHVGNAMRELGRVTEAAELDEDTFQRCTDVFGADHANTLAAAHSLGADLRALGRFAAALALDRDNLARHRRKWGDNHGRTLRTAVNLAVDLRLLGDFGTAYAMDLDVVRRRRELYGPDDTRTLFATCNLVRDLLGMGKHAEALRVQEEVLPTLRGALGPDHNHVLLAGRNLAIALRGTGRYAQARAVAEENLTACERRLGPHHEYTLAARMTLCNALWRSGDLDGAKRMGEHAYRDHLVRHAEPWHPFTLACAINLAVVWRNLGDVRLAFALDRSTFRALRESRGDDHPDTLACAMNISGDLAAQREYDNASALSRETVQRMTRVLGADHPHTVAAAFNSALDEAADGGGDCTEEAVAGLARVLGARHPEVVLAAAGRRLDCDVEPPPT</sequence>
<feature type="region of interest" description="Disordered" evidence="1">
    <location>
        <begin position="36"/>
        <end position="100"/>
    </location>
</feature>
<dbReference type="OrthoDB" id="580767at2"/>
<dbReference type="Gene3D" id="3.40.50.300">
    <property type="entry name" value="P-loop containing nucleotide triphosphate hydrolases"/>
    <property type="match status" value="1"/>
</dbReference>
<dbReference type="STRING" id="1179773.BN6_75330"/>
<feature type="compositionally biased region" description="Low complexity" evidence="1">
    <location>
        <begin position="49"/>
        <end position="61"/>
    </location>
</feature>
<dbReference type="Gene3D" id="1.25.40.10">
    <property type="entry name" value="Tetratricopeptide repeat domain"/>
    <property type="match status" value="3"/>
</dbReference>
<dbReference type="InterPro" id="IPR056681">
    <property type="entry name" value="DUF7779"/>
</dbReference>
<dbReference type="HOGENOM" id="CLU_005905_0_0_11"/>
<feature type="region of interest" description="Disordered" evidence="1">
    <location>
        <begin position="518"/>
        <end position="543"/>
    </location>
</feature>
<dbReference type="PANTHER" id="PTHR46082">
    <property type="entry name" value="ATP/GTP-BINDING PROTEIN-RELATED"/>
    <property type="match status" value="1"/>
</dbReference>
<dbReference type="EMBL" id="HE804045">
    <property type="protein sequence ID" value="CCH34758.1"/>
    <property type="molecule type" value="Genomic_DNA"/>
</dbReference>
<protein>
    <recommendedName>
        <fullName evidence="2">DUF7779 domain-containing protein</fullName>
    </recommendedName>
</protein>